<dbReference type="FunCoup" id="A0A6P8I5G4">
    <property type="interactions" value="2825"/>
</dbReference>
<name>A0A6P8I5G4_ACTTE</name>
<feature type="compositionally biased region" description="Basic and acidic residues" evidence="2">
    <location>
        <begin position="222"/>
        <end position="234"/>
    </location>
</feature>
<feature type="compositionally biased region" description="Basic and acidic residues" evidence="2">
    <location>
        <begin position="177"/>
        <end position="192"/>
    </location>
</feature>
<evidence type="ECO:0000313" key="4">
    <source>
        <dbReference type="RefSeq" id="XP_031563168.1"/>
    </source>
</evidence>
<sequence length="312" mass="35378">MADEELIAKDLPEYIATLKEIDEQVSEISQRVGGLIAKIDDEDISTAKGISFLEVKTQLLLSYLINIVYYMLLKSDGEKIEGDSAIDRLVEIRTVLEKLRPIDQKMKYQIDKLIKMITTGMTAGDSDPLRFKPNPENMAAKLGEADEDESDESADETHIPSKSGVYVPPKVTAVPYDDGRSSKKDKKTENAKKRALGSSIIQELRDEYSETPMEIREEVINDWRSSKKQEDEAHQQNYEEDNFLRLPTKKQKKGNPRASSTLDELTSFTSLSVLSGDQTEEGGDSSYRRSSGKKKKPKWKRKSSAKKRRIRH</sequence>
<evidence type="ECO:0000256" key="2">
    <source>
        <dbReference type="SAM" id="MobiDB-lite"/>
    </source>
</evidence>
<evidence type="ECO:0000313" key="3">
    <source>
        <dbReference type="Proteomes" id="UP000515163"/>
    </source>
</evidence>
<dbReference type="Proteomes" id="UP000515163">
    <property type="component" value="Unplaced"/>
</dbReference>
<dbReference type="KEGG" id="aten:116298763"/>
<keyword evidence="3" id="KW-1185">Reference proteome</keyword>
<proteinExistence type="inferred from homology"/>
<dbReference type="RefSeq" id="XP_031563168.1">
    <property type="nucleotide sequence ID" value="XM_031707308.1"/>
</dbReference>
<accession>A0A6P8I5G4</accession>
<dbReference type="PANTHER" id="PTHR13237:SF9">
    <property type="entry name" value="NEUROGUIDIN"/>
    <property type="match status" value="1"/>
</dbReference>
<dbReference type="AlphaFoldDB" id="A0A6P8I5G4"/>
<comment type="similarity">
    <text evidence="1">Belongs to the SAS10 family.</text>
</comment>
<dbReference type="GO" id="GO:0000462">
    <property type="term" value="P:maturation of SSU-rRNA from tricistronic rRNA transcript (SSU-rRNA, 5.8S rRNA, LSU-rRNA)"/>
    <property type="evidence" value="ECO:0007669"/>
    <property type="project" value="TreeGrafter"/>
</dbReference>
<feature type="compositionally biased region" description="Polar residues" evidence="2">
    <location>
        <begin position="257"/>
        <end position="277"/>
    </location>
</feature>
<dbReference type="GeneID" id="116298763"/>
<dbReference type="OrthoDB" id="203440at2759"/>
<dbReference type="PANTHER" id="PTHR13237">
    <property type="entry name" value="SOMETHING ABOUT SILENCING PROTEIN 10-RELATED"/>
    <property type="match status" value="1"/>
</dbReference>
<dbReference type="GO" id="GO:0032040">
    <property type="term" value="C:small-subunit processome"/>
    <property type="evidence" value="ECO:0007669"/>
    <property type="project" value="TreeGrafter"/>
</dbReference>
<feature type="compositionally biased region" description="Acidic residues" evidence="2">
    <location>
        <begin position="145"/>
        <end position="154"/>
    </location>
</feature>
<feature type="region of interest" description="Disordered" evidence="2">
    <location>
        <begin position="222"/>
        <end position="312"/>
    </location>
</feature>
<organism evidence="3 4">
    <name type="scientific">Actinia tenebrosa</name>
    <name type="common">Australian red waratah sea anemone</name>
    <dbReference type="NCBI Taxonomy" id="6105"/>
    <lineage>
        <taxon>Eukaryota</taxon>
        <taxon>Metazoa</taxon>
        <taxon>Cnidaria</taxon>
        <taxon>Anthozoa</taxon>
        <taxon>Hexacorallia</taxon>
        <taxon>Actiniaria</taxon>
        <taxon>Actiniidae</taxon>
        <taxon>Actinia</taxon>
    </lineage>
</organism>
<dbReference type="Pfam" id="PF04000">
    <property type="entry name" value="Sas10_Utp3"/>
    <property type="match status" value="1"/>
</dbReference>
<evidence type="ECO:0000256" key="1">
    <source>
        <dbReference type="ARBA" id="ARBA00010979"/>
    </source>
</evidence>
<gene>
    <name evidence="4" type="primary">LOC116298763</name>
</gene>
<protein>
    <submittedName>
        <fullName evidence="4">Neuroguidin-like</fullName>
    </submittedName>
</protein>
<dbReference type="InParanoid" id="A0A6P8I5G4"/>
<feature type="compositionally biased region" description="Basic residues" evidence="2">
    <location>
        <begin position="290"/>
        <end position="312"/>
    </location>
</feature>
<feature type="region of interest" description="Disordered" evidence="2">
    <location>
        <begin position="143"/>
        <end position="199"/>
    </location>
</feature>
<reference evidence="4" key="1">
    <citation type="submission" date="2025-08" db="UniProtKB">
        <authorList>
            <consortium name="RefSeq"/>
        </authorList>
    </citation>
    <scope>IDENTIFICATION</scope>
    <source>
        <tissue evidence="4">Tentacle</tissue>
    </source>
</reference>
<dbReference type="InterPro" id="IPR007146">
    <property type="entry name" value="Sas10/Utp3/C1D"/>
</dbReference>